<dbReference type="SUPFAM" id="SSF47473">
    <property type="entry name" value="EF-hand"/>
    <property type="match status" value="1"/>
</dbReference>
<feature type="non-terminal residue" evidence="2">
    <location>
        <position position="1"/>
    </location>
</feature>
<sequence>SMCGGKMLDKLRYVFSQMSDSSGLMLFSRSDQFLKEVLKFPAAVFEGPSFGYTEHSACTCFPQPKKRMLSTPLDTAMAAPPPWGLVWLPLKHRLAHMEERGMGFWYPWRQLPHPQLCQNCSLCGHASVPHGNQHQVKEHPSW</sequence>
<dbReference type="GO" id="GO:0045202">
    <property type="term" value="C:synapse"/>
    <property type="evidence" value="ECO:0007669"/>
    <property type="project" value="TreeGrafter"/>
</dbReference>
<protein>
    <recommendedName>
        <fullName evidence="1">EF-hand domain-containing protein</fullName>
    </recommendedName>
</protein>
<reference evidence="2 3" key="1">
    <citation type="journal article" date="2018" name="Genomics">
        <title>Molecular footprints of inshore aquatic adaptation in Indo-Pacific humpback dolphin (Sousa chinensis).</title>
        <authorList>
            <person name="Ming Y."/>
            <person name="Jian J."/>
            <person name="Yu F."/>
            <person name="Yu X."/>
            <person name="Wang J."/>
            <person name="Liu W."/>
        </authorList>
    </citation>
    <scope>NUCLEOTIDE SEQUENCE [LARGE SCALE GENOMIC DNA]</scope>
    <source>
        <strain evidence="2">MY-2018</strain>
        <tissue evidence="2">Skin</tissue>
    </source>
</reference>
<evidence type="ECO:0000313" key="2">
    <source>
        <dbReference type="EMBL" id="TEA41752.1"/>
    </source>
</evidence>
<dbReference type="PANTHER" id="PTHR12268">
    <property type="entry name" value="E3 UBIQUITIN-PROTEIN LIGASE KCMF1"/>
    <property type="match status" value="1"/>
</dbReference>
<dbReference type="EMBL" id="QWLN02000964">
    <property type="protein sequence ID" value="TEA41752.1"/>
    <property type="molecule type" value="Genomic_DNA"/>
</dbReference>
<comment type="caution">
    <text evidence="2">The sequence shown here is derived from an EMBL/GenBank/DDBJ whole genome shotgun (WGS) entry which is preliminary data.</text>
</comment>
<name>A0A484H151_SOUCH</name>
<feature type="domain" description="EF-hand" evidence="1">
    <location>
        <begin position="8"/>
        <end position="95"/>
    </location>
</feature>
<dbReference type="InterPro" id="IPR015154">
    <property type="entry name" value="EF-hand_dom_typ2"/>
</dbReference>
<keyword evidence="3" id="KW-1185">Reference proteome</keyword>
<dbReference type="AlphaFoldDB" id="A0A484H151"/>
<evidence type="ECO:0000313" key="3">
    <source>
        <dbReference type="Proteomes" id="UP000295264"/>
    </source>
</evidence>
<dbReference type="PANTHER" id="PTHR12268:SF22">
    <property type="entry name" value="DYSTROBREVIN BETA"/>
    <property type="match status" value="1"/>
</dbReference>
<dbReference type="GO" id="GO:0099536">
    <property type="term" value="P:synaptic signaling"/>
    <property type="evidence" value="ECO:0007669"/>
    <property type="project" value="TreeGrafter"/>
</dbReference>
<feature type="non-terminal residue" evidence="2">
    <location>
        <position position="142"/>
    </location>
</feature>
<dbReference type="Pfam" id="PF09069">
    <property type="entry name" value="EF-hand_3"/>
    <property type="match status" value="1"/>
</dbReference>
<dbReference type="Gene3D" id="1.10.238.10">
    <property type="entry name" value="EF-hand"/>
    <property type="match status" value="1"/>
</dbReference>
<evidence type="ECO:0000259" key="1">
    <source>
        <dbReference type="Pfam" id="PF09069"/>
    </source>
</evidence>
<accession>A0A484H151</accession>
<dbReference type="Proteomes" id="UP000295264">
    <property type="component" value="Unassembled WGS sequence"/>
</dbReference>
<dbReference type="InterPro" id="IPR011992">
    <property type="entry name" value="EF-hand-dom_pair"/>
</dbReference>
<gene>
    <name evidence="2" type="ORF">DBR06_SOUSAS39510002</name>
</gene>
<proteinExistence type="predicted"/>
<dbReference type="GO" id="GO:0005886">
    <property type="term" value="C:plasma membrane"/>
    <property type="evidence" value="ECO:0007669"/>
    <property type="project" value="TreeGrafter"/>
</dbReference>
<organism evidence="2 3">
    <name type="scientific">Sousa chinensis</name>
    <name type="common">Indo-pacific humpbacked dolphin</name>
    <name type="synonym">Steno chinensis</name>
    <dbReference type="NCBI Taxonomy" id="103600"/>
    <lineage>
        <taxon>Eukaryota</taxon>
        <taxon>Metazoa</taxon>
        <taxon>Chordata</taxon>
        <taxon>Craniata</taxon>
        <taxon>Vertebrata</taxon>
        <taxon>Euteleostomi</taxon>
        <taxon>Mammalia</taxon>
        <taxon>Eutheria</taxon>
        <taxon>Laurasiatheria</taxon>
        <taxon>Artiodactyla</taxon>
        <taxon>Whippomorpha</taxon>
        <taxon>Cetacea</taxon>
        <taxon>Odontoceti</taxon>
        <taxon>Delphinidae</taxon>
        <taxon>Sousa</taxon>
    </lineage>
</organism>
<dbReference type="InterPro" id="IPR050774">
    <property type="entry name" value="KCMF1/Dystrophin"/>
</dbReference>